<proteinExistence type="predicted"/>
<sequence>MSNEIIANFPTWYIITENVTEGILFLATIISLPLYLLEIFLIYRSRSNVFRGPFYRILLTGMIIDIFSAINIFLGQIIPAKNWFSFLYTDDQNGNYLGKVFYTITYGGRCIQGATAMLLAFNRVSAVCFPLFYRKMTNSFWSIIMNFIQTSGGFASLILIFPKSYTYYSENDGFYAAFNDQNFRKWFYIFVSLLEVLFVISIVFFNIATLASFHFSIKLSGSSNSLNRRNSQVNQRISSEKQRVEQSMTRMSFIVCTVEVIYFVFIVYTLLLHSNMNKRYFYYFYNILCIFYSTFSAWMLILFSPPIKLQIMRIVKWKTTSMNEAIRITTIELQKSNNSVFQ</sequence>
<name>A0A9P1IV48_9PELO</name>
<feature type="transmembrane region" description="Helical" evidence="1">
    <location>
        <begin position="22"/>
        <end position="43"/>
    </location>
</feature>
<dbReference type="AlphaFoldDB" id="A0A9P1IV48"/>
<feature type="transmembrane region" description="Helical" evidence="1">
    <location>
        <begin position="140"/>
        <end position="161"/>
    </location>
</feature>
<protein>
    <recommendedName>
        <fullName evidence="4">Serpentine receptor class gamma</fullName>
    </recommendedName>
</protein>
<feature type="transmembrane region" description="Helical" evidence="1">
    <location>
        <begin position="111"/>
        <end position="133"/>
    </location>
</feature>
<dbReference type="EMBL" id="CANHGI010000005">
    <property type="protein sequence ID" value="CAI5451686.1"/>
    <property type="molecule type" value="Genomic_DNA"/>
</dbReference>
<keyword evidence="1" id="KW-0812">Transmembrane</keyword>
<dbReference type="SUPFAM" id="SSF81321">
    <property type="entry name" value="Family A G protein-coupled receptor-like"/>
    <property type="match status" value="1"/>
</dbReference>
<accession>A0A9P1IV48</accession>
<gene>
    <name evidence="2" type="ORF">CAMP_LOCUS14323</name>
</gene>
<feature type="transmembrane region" description="Helical" evidence="1">
    <location>
        <begin position="251"/>
        <end position="271"/>
    </location>
</feature>
<evidence type="ECO:0000313" key="3">
    <source>
        <dbReference type="Proteomes" id="UP001152747"/>
    </source>
</evidence>
<feature type="transmembrane region" description="Helical" evidence="1">
    <location>
        <begin position="283"/>
        <end position="303"/>
    </location>
</feature>
<reference evidence="2" key="1">
    <citation type="submission" date="2022-11" db="EMBL/GenBank/DDBJ databases">
        <authorList>
            <person name="Kikuchi T."/>
        </authorList>
    </citation>
    <scope>NUCLEOTIDE SEQUENCE</scope>
    <source>
        <strain evidence="2">PS1010</strain>
    </source>
</reference>
<dbReference type="PANTHER" id="PTHR31748">
    <property type="entry name" value="SERPENTINE RECEPTOR, CLASS V"/>
    <property type="match status" value="1"/>
</dbReference>
<dbReference type="Proteomes" id="UP001152747">
    <property type="component" value="Unassembled WGS sequence"/>
</dbReference>
<comment type="caution">
    <text evidence="2">The sequence shown here is derived from an EMBL/GenBank/DDBJ whole genome shotgun (WGS) entry which is preliminary data.</text>
</comment>
<evidence type="ECO:0000313" key="2">
    <source>
        <dbReference type="EMBL" id="CAI5451686.1"/>
    </source>
</evidence>
<dbReference type="OrthoDB" id="5806095at2759"/>
<evidence type="ECO:0000256" key="1">
    <source>
        <dbReference type="SAM" id="Phobius"/>
    </source>
</evidence>
<keyword evidence="3" id="KW-1185">Reference proteome</keyword>
<dbReference type="PANTHER" id="PTHR31748:SF1">
    <property type="entry name" value="SERPENTINE RECEPTOR, CLASS V"/>
    <property type="match status" value="1"/>
</dbReference>
<dbReference type="Gene3D" id="1.20.1070.10">
    <property type="entry name" value="Rhodopsin 7-helix transmembrane proteins"/>
    <property type="match status" value="1"/>
</dbReference>
<keyword evidence="1" id="KW-0472">Membrane</keyword>
<keyword evidence="1" id="KW-1133">Transmembrane helix</keyword>
<organism evidence="2 3">
    <name type="scientific">Caenorhabditis angaria</name>
    <dbReference type="NCBI Taxonomy" id="860376"/>
    <lineage>
        <taxon>Eukaryota</taxon>
        <taxon>Metazoa</taxon>
        <taxon>Ecdysozoa</taxon>
        <taxon>Nematoda</taxon>
        <taxon>Chromadorea</taxon>
        <taxon>Rhabditida</taxon>
        <taxon>Rhabditina</taxon>
        <taxon>Rhabditomorpha</taxon>
        <taxon>Rhabditoidea</taxon>
        <taxon>Rhabditidae</taxon>
        <taxon>Peloderinae</taxon>
        <taxon>Caenorhabditis</taxon>
    </lineage>
</organism>
<feature type="transmembrane region" description="Helical" evidence="1">
    <location>
        <begin position="186"/>
        <end position="208"/>
    </location>
</feature>
<dbReference type="Pfam" id="PF10323">
    <property type="entry name" value="7TM_GPCR_Srv"/>
    <property type="match status" value="1"/>
</dbReference>
<dbReference type="InterPro" id="IPR019426">
    <property type="entry name" value="7TM_GPCR_serpentine_rcpt_Srv"/>
</dbReference>
<evidence type="ECO:0008006" key="4">
    <source>
        <dbReference type="Google" id="ProtNLM"/>
    </source>
</evidence>
<feature type="transmembrane region" description="Helical" evidence="1">
    <location>
        <begin position="55"/>
        <end position="78"/>
    </location>
</feature>